<sequence>MSEIPALAAGFLSLIGGVIGFARKRSVPSLIGGLSVGGLYIWSGLALQNGQPYGLEGALGSSILLFLSSAPRFPKGSVPKILALASASATVYYGLAYLDEV</sequence>
<dbReference type="Proteomes" id="UP000886501">
    <property type="component" value="Unassembled WGS sequence"/>
</dbReference>
<comment type="caution">
    <text evidence="1">The sequence shown here is derived from an EMBL/GenBank/DDBJ whole genome shotgun (WGS) entry which is preliminary data.</text>
</comment>
<evidence type="ECO:0000313" key="2">
    <source>
        <dbReference type="Proteomes" id="UP000886501"/>
    </source>
</evidence>
<dbReference type="EMBL" id="MU117967">
    <property type="protein sequence ID" value="KAF9652804.1"/>
    <property type="molecule type" value="Genomic_DNA"/>
</dbReference>
<protein>
    <submittedName>
        <fullName evidence="1">Uncharacterized protein</fullName>
    </submittedName>
</protein>
<organism evidence="1 2">
    <name type="scientific">Thelephora ganbajun</name>
    <name type="common">Ganba fungus</name>
    <dbReference type="NCBI Taxonomy" id="370292"/>
    <lineage>
        <taxon>Eukaryota</taxon>
        <taxon>Fungi</taxon>
        <taxon>Dikarya</taxon>
        <taxon>Basidiomycota</taxon>
        <taxon>Agaricomycotina</taxon>
        <taxon>Agaricomycetes</taxon>
        <taxon>Thelephorales</taxon>
        <taxon>Thelephoraceae</taxon>
        <taxon>Thelephora</taxon>
    </lineage>
</organism>
<evidence type="ECO:0000313" key="1">
    <source>
        <dbReference type="EMBL" id="KAF9652804.1"/>
    </source>
</evidence>
<reference evidence="1" key="2">
    <citation type="journal article" date="2020" name="Nat. Commun.">
        <title>Large-scale genome sequencing of mycorrhizal fungi provides insights into the early evolution of symbiotic traits.</title>
        <authorList>
            <person name="Miyauchi S."/>
            <person name="Kiss E."/>
            <person name="Kuo A."/>
            <person name="Drula E."/>
            <person name="Kohler A."/>
            <person name="Sanchez-Garcia M."/>
            <person name="Morin E."/>
            <person name="Andreopoulos B."/>
            <person name="Barry K.W."/>
            <person name="Bonito G."/>
            <person name="Buee M."/>
            <person name="Carver A."/>
            <person name="Chen C."/>
            <person name="Cichocki N."/>
            <person name="Clum A."/>
            <person name="Culley D."/>
            <person name="Crous P.W."/>
            <person name="Fauchery L."/>
            <person name="Girlanda M."/>
            <person name="Hayes R.D."/>
            <person name="Keri Z."/>
            <person name="LaButti K."/>
            <person name="Lipzen A."/>
            <person name="Lombard V."/>
            <person name="Magnuson J."/>
            <person name="Maillard F."/>
            <person name="Murat C."/>
            <person name="Nolan M."/>
            <person name="Ohm R.A."/>
            <person name="Pangilinan J."/>
            <person name="Pereira M.F."/>
            <person name="Perotto S."/>
            <person name="Peter M."/>
            <person name="Pfister S."/>
            <person name="Riley R."/>
            <person name="Sitrit Y."/>
            <person name="Stielow J.B."/>
            <person name="Szollosi G."/>
            <person name="Zifcakova L."/>
            <person name="Stursova M."/>
            <person name="Spatafora J.W."/>
            <person name="Tedersoo L."/>
            <person name="Vaario L.M."/>
            <person name="Yamada A."/>
            <person name="Yan M."/>
            <person name="Wang P."/>
            <person name="Xu J."/>
            <person name="Bruns T."/>
            <person name="Baldrian P."/>
            <person name="Vilgalys R."/>
            <person name="Dunand C."/>
            <person name="Henrissat B."/>
            <person name="Grigoriev I.V."/>
            <person name="Hibbett D."/>
            <person name="Nagy L.G."/>
            <person name="Martin F.M."/>
        </authorList>
    </citation>
    <scope>NUCLEOTIDE SEQUENCE</scope>
    <source>
        <strain evidence="1">P2</strain>
    </source>
</reference>
<reference evidence="1" key="1">
    <citation type="submission" date="2019-10" db="EMBL/GenBank/DDBJ databases">
        <authorList>
            <consortium name="DOE Joint Genome Institute"/>
            <person name="Kuo A."/>
            <person name="Miyauchi S."/>
            <person name="Kiss E."/>
            <person name="Drula E."/>
            <person name="Kohler A."/>
            <person name="Sanchez-Garcia M."/>
            <person name="Andreopoulos B."/>
            <person name="Barry K.W."/>
            <person name="Bonito G."/>
            <person name="Buee M."/>
            <person name="Carver A."/>
            <person name="Chen C."/>
            <person name="Cichocki N."/>
            <person name="Clum A."/>
            <person name="Culley D."/>
            <person name="Crous P.W."/>
            <person name="Fauchery L."/>
            <person name="Girlanda M."/>
            <person name="Hayes R."/>
            <person name="Keri Z."/>
            <person name="Labutti K."/>
            <person name="Lipzen A."/>
            <person name="Lombard V."/>
            <person name="Magnuson J."/>
            <person name="Maillard F."/>
            <person name="Morin E."/>
            <person name="Murat C."/>
            <person name="Nolan M."/>
            <person name="Ohm R."/>
            <person name="Pangilinan J."/>
            <person name="Pereira M."/>
            <person name="Perotto S."/>
            <person name="Peter M."/>
            <person name="Riley R."/>
            <person name="Sitrit Y."/>
            <person name="Stielow B."/>
            <person name="Szollosi G."/>
            <person name="Zifcakova L."/>
            <person name="Stursova M."/>
            <person name="Spatafora J.W."/>
            <person name="Tedersoo L."/>
            <person name="Vaario L.-M."/>
            <person name="Yamada A."/>
            <person name="Yan M."/>
            <person name="Wang P."/>
            <person name="Xu J."/>
            <person name="Bruns T."/>
            <person name="Baldrian P."/>
            <person name="Vilgalys R."/>
            <person name="Henrissat B."/>
            <person name="Grigoriev I.V."/>
            <person name="Hibbett D."/>
            <person name="Nagy L.G."/>
            <person name="Martin F.M."/>
        </authorList>
    </citation>
    <scope>NUCLEOTIDE SEQUENCE</scope>
    <source>
        <strain evidence="1">P2</strain>
    </source>
</reference>
<name>A0ACB6ZT94_THEGA</name>
<proteinExistence type="predicted"/>
<keyword evidence="2" id="KW-1185">Reference proteome</keyword>
<gene>
    <name evidence="1" type="ORF">BDM02DRAFT_3126235</name>
</gene>
<accession>A0ACB6ZT94</accession>